<dbReference type="RefSeq" id="WP_132297397.1">
    <property type="nucleotide sequence ID" value="NZ_SKBM01000052.1"/>
</dbReference>
<dbReference type="AlphaFoldDB" id="A0A4R4D213"/>
<name>A0A4R4D213_9PROT</name>
<comment type="caution">
    <text evidence="2">The sequence shown here is derived from an EMBL/GenBank/DDBJ whole genome shotgun (WGS) entry which is preliminary data.</text>
</comment>
<evidence type="ECO:0000313" key="2">
    <source>
        <dbReference type="EMBL" id="TCZ51903.1"/>
    </source>
</evidence>
<reference evidence="2 3" key="1">
    <citation type="submission" date="2019-03" db="EMBL/GenBank/DDBJ databases">
        <title>Paracraurococcus aquatilis NE82 genome sequence.</title>
        <authorList>
            <person name="Zhao Y."/>
            <person name="Du Z."/>
        </authorList>
    </citation>
    <scope>NUCLEOTIDE SEQUENCE [LARGE SCALE GENOMIC DNA]</scope>
    <source>
        <strain evidence="2 3">NE82</strain>
    </source>
</reference>
<dbReference type="EMBL" id="SKBM01000052">
    <property type="protein sequence ID" value="TCZ51903.1"/>
    <property type="molecule type" value="Genomic_DNA"/>
</dbReference>
<accession>A0A4R4D213</accession>
<dbReference type="Proteomes" id="UP000295023">
    <property type="component" value="Unassembled WGS sequence"/>
</dbReference>
<keyword evidence="3" id="KW-1185">Reference proteome</keyword>
<sequence length="358" mass="39888">MRLADYRHHLTPRHLLGLSAALVAALLLLPFLPPYSSQVGDRLHLRHLEAMGRDPATLAAREAAARRAAEEQERQRQAEARAAAEARQRQERERQEAERREAQRREQAAREAAERQAQADRDAARLHAQEDARSVAEREHAAALDAFRRIARPRQEPFQPLLQNVTGAARELARRAADPAFYRGNIITPEDTATRRACGDPASTGDFLWNRDERRTRNIYACAVFLSSRPGTAQGAERRELVIVTALLQRVNFSDAAGFYPLHTLVAFTWIDQMAGALRRGETPPRLPPLMAGEEFNTALFPDLAQGFARRMLDGATAEEKLALARNVYPDLEALAQLAARMAAACRTLARDTCLPGS</sequence>
<evidence type="ECO:0000256" key="1">
    <source>
        <dbReference type="SAM" id="MobiDB-lite"/>
    </source>
</evidence>
<evidence type="ECO:0000313" key="3">
    <source>
        <dbReference type="Proteomes" id="UP000295023"/>
    </source>
</evidence>
<proteinExistence type="predicted"/>
<feature type="compositionally biased region" description="Basic and acidic residues" evidence="1">
    <location>
        <begin position="63"/>
        <end position="137"/>
    </location>
</feature>
<gene>
    <name evidence="2" type="ORF">EXY23_26550</name>
</gene>
<feature type="region of interest" description="Disordered" evidence="1">
    <location>
        <begin position="58"/>
        <end position="137"/>
    </location>
</feature>
<protein>
    <submittedName>
        <fullName evidence="2">Uncharacterized protein</fullName>
    </submittedName>
</protein>
<organism evidence="2 3">
    <name type="scientific">Roseicella aquatilis</name>
    <dbReference type="NCBI Taxonomy" id="2527868"/>
    <lineage>
        <taxon>Bacteria</taxon>
        <taxon>Pseudomonadati</taxon>
        <taxon>Pseudomonadota</taxon>
        <taxon>Alphaproteobacteria</taxon>
        <taxon>Acetobacterales</taxon>
        <taxon>Roseomonadaceae</taxon>
        <taxon>Roseicella</taxon>
    </lineage>
</organism>